<evidence type="ECO:0000256" key="8">
    <source>
        <dbReference type="PIRSR" id="PIRSR602401-1"/>
    </source>
</evidence>
<dbReference type="AlphaFoldDB" id="A0A6H0XQZ2"/>
<organism evidence="10 11">
    <name type="scientific">Peltaster fructicola</name>
    <dbReference type="NCBI Taxonomy" id="286661"/>
    <lineage>
        <taxon>Eukaryota</taxon>
        <taxon>Fungi</taxon>
        <taxon>Dikarya</taxon>
        <taxon>Ascomycota</taxon>
        <taxon>Pezizomycotina</taxon>
        <taxon>Dothideomycetes</taxon>
        <taxon>Dothideomycetes incertae sedis</taxon>
        <taxon>Peltaster</taxon>
    </lineage>
</organism>
<dbReference type="GO" id="GO:0020037">
    <property type="term" value="F:heme binding"/>
    <property type="evidence" value="ECO:0007669"/>
    <property type="project" value="InterPro"/>
</dbReference>
<keyword evidence="11" id="KW-1185">Reference proteome</keyword>
<dbReference type="GO" id="GO:0004497">
    <property type="term" value="F:monooxygenase activity"/>
    <property type="evidence" value="ECO:0007669"/>
    <property type="project" value="UniProtKB-KW"/>
</dbReference>
<protein>
    <recommendedName>
        <fullName evidence="12">Cytochrome P450</fullName>
    </recommendedName>
</protein>
<reference evidence="10 11" key="1">
    <citation type="journal article" date="2016" name="Sci. Rep.">
        <title>Peltaster fructicola genome reveals evolution from an invasive phytopathogen to an ectophytic parasite.</title>
        <authorList>
            <person name="Xu C."/>
            <person name="Chen H."/>
            <person name="Gleason M.L."/>
            <person name="Xu J.R."/>
            <person name="Liu H."/>
            <person name="Zhang R."/>
            <person name="Sun G."/>
        </authorList>
    </citation>
    <scope>NUCLEOTIDE SEQUENCE [LARGE SCALE GENOMIC DNA]</scope>
    <source>
        <strain evidence="10 11">LNHT1506</strain>
    </source>
</reference>
<dbReference type="CDD" id="cd11063">
    <property type="entry name" value="CYP52"/>
    <property type="match status" value="1"/>
</dbReference>
<accession>A0A6H0XQZ2</accession>
<evidence type="ECO:0000256" key="5">
    <source>
        <dbReference type="ARBA" id="ARBA00023002"/>
    </source>
</evidence>
<dbReference type="PANTHER" id="PTHR24287:SF1">
    <property type="entry name" value="P450, PUTATIVE (EUROFUNG)-RELATED"/>
    <property type="match status" value="1"/>
</dbReference>
<proteinExistence type="inferred from homology"/>
<evidence type="ECO:0008006" key="12">
    <source>
        <dbReference type="Google" id="ProtNLM"/>
    </source>
</evidence>
<dbReference type="InterPro" id="IPR001128">
    <property type="entry name" value="Cyt_P450"/>
</dbReference>
<dbReference type="PRINTS" id="PR00463">
    <property type="entry name" value="EP450I"/>
</dbReference>
<keyword evidence="4 8" id="KW-0479">Metal-binding</keyword>
<name>A0A6H0XQZ2_9PEZI</name>
<evidence type="ECO:0000256" key="4">
    <source>
        <dbReference type="ARBA" id="ARBA00022723"/>
    </source>
</evidence>
<evidence type="ECO:0000256" key="6">
    <source>
        <dbReference type="ARBA" id="ARBA00023004"/>
    </source>
</evidence>
<evidence type="ECO:0000256" key="1">
    <source>
        <dbReference type="ARBA" id="ARBA00001971"/>
    </source>
</evidence>
<keyword evidence="3 8" id="KW-0349">Heme</keyword>
<dbReference type="OrthoDB" id="1470350at2759"/>
<feature type="transmembrane region" description="Helical" evidence="9">
    <location>
        <begin position="6"/>
        <end position="26"/>
    </location>
</feature>
<dbReference type="PRINTS" id="PR00385">
    <property type="entry name" value="P450"/>
</dbReference>
<keyword evidence="7" id="KW-0503">Monooxygenase</keyword>
<feature type="binding site" description="axial binding residue" evidence="8">
    <location>
        <position position="445"/>
    </location>
    <ligand>
        <name>heme</name>
        <dbReference type="ChEBI" id="CHEBI:30413"/>
    </ligand>
    <ligandPart>
        <name>Fe</name>
        <dbReference type="ChEBI" id="CHEBI:18248"/>
    </ligandPart>
</feature>
<keyword evidence="6 8" id="KW-0408">Iron</keyword>
<keyword evidence="5" id="KW-0560">Oxidoreductase</keyword>
<gene>
    <name evidence="10" type="ORF">AMS68_002588</name>
</gene>
<dbReference type="EMBL" id="CP051140">
    <property type="protein sequence ID" value="QIW97070.1"/>
    <property type="molecule type" value="Genomic_DNA"/>
</dbReference>
<evidence type="ECO:0000256" key="9">
    <source>
        <dbReference type="SAM" id="Phobius"/>
    </source>
</evidence>
<dbReference type="SUPFAM" id="SSF48264">
    <property type="entry name" value="Cytochrome P450"/>
    <property type="match status" value="1"/>
</dbReference>
<evidence type="ECO:0000256" key="2">
    <source>
        <dbReference type="ARBA" id="ARBA00010617"/>
    </source>
</evidence>
<evidence type="ECO:0000313" key="10">
    <source>
        <dbReference type="EMBL" id="QIW97070.1"/>
    </source>
</evidence>
<dbReference type="PANTHER" id="PTHR24287">
    <property type="entry name" value="P450, PUTATIVE (EUROFUNG)-RELATED"/>
    <property type="match status" value="1"/>
</dbReference>
<keyword evidence="9" id="KW-0472">Membrane</keyword>
<dbReference type="GO" id="GO:0016705">
    <property type="term" value="F:oxidoreductase activity, acting on paired donors, with incorporation or reduction of molecular oxygen"/>
    <property type="evidence" value="ECO:0007669"/>
    <property type="project" value="InterPro"/>
</dbReference>
<keyword evidence="9" id="KW-0812">Transmembrane</keyword>
<evidence type="ECO:0000256" key="3">
    <source>
        <dbReference type="ARBA" id="ARBA00022617"/>
    </source>
</evidence>
<dbReference type="InterPro" id="IPR047146">
    <property type="entry name" value="Cyt_P450_E_CYP52_fungi"/>
</dbReference>
<dbReference type="InterPro" id="IPR002401">
    <property type="entry name" value="Cyt_P450_E_grp-I"/>
</dbReference>
<dbReference type="Pfam" id="PF00067">
    <property type="entry name" value="p450"/>
    <property type="match status" value="1"/>
</dbReference>
<sequence>MGFTDLSFWAYLFVAWLVYKIVWAYFGESVLVRLYPEHYSVWAGTKPPPSTGLWQQLQFIRKAMALAKADGDLFDDIICPGFERDGNTVERSDFETGTVRRGALFPVLGNSIFTSDGSFWEHSRALFRPQFSRDNINDLAATGKASDALIAACGYTGADGWTGEVKLSPLFYNFTLDTATDFLFGESLNSQDTAIAQARGEPVGSGDSVSTSEQFYSSLDLINTKVITRFRLGPMYWLGDGFEFRKAANFIKSWTEKYAQLALRATDSATDKGKKSNVLSTLATQCKDVSELRNQTLAILFAGRDTTASLLGWMFIRLALNPEIYQKLRKIVLADFPAGSEITFTGLKSCRYLQHVVNESLRLHPTVPFNARVATRDTTLPVGGGPDGKSPIAIRKGQTIAFIVYAMHRRKDLFGEDADEFRPERFEQRIPAWQFLPFLGGPRICLGQQFALTEASYVLVRMAQHFDKIEPVDFEEMSKMRKTIGVTMSVRDGVRVRLHKADAA</sequence>
<comment type="similarity">
    <text evidence="2">Belongs to the cytochrome P450 family.</text>
</comment>
<dbReference type="InterPro" id="IPR036396">
    <property type="entry name" value="Cyt_P450_sf"/>
</dbReference>
<comment type="cofactor">
    <cofactor evidence="1 8">
        <name>heme</name>
        <dbReference type="ChEBI" id="CHEBI:30413"/>
    </cofactor>
</comment>
<dbReference type="Proteomes" id="UP000503462">
    <property type="component" value="Chromosome 2"/>
</dbReference>
<evidence type="ECO:0000256" key="7">
    <source>
        <dbReference type="ARBA" id="ARBA00023033"/>
    </source>
</evidence>
<evidence type="ECO:0000313" key="11">
    <source>
        <dbReference type="Proteomes" id="UP000503462"/>
    </source>
</evidence>
<keyword evidence="9" id="KW-1133">Transmembrane helix</keyword>
<dbReference type="Gene3D" id="1.10.630.10">
    <property type="entry name" value="Cytochrome P450"/>
    <property type="match status" value="1"/>
</dbReference>
<dbReference type="GO" id="GO:0005506">
    <property type="term" value="F:iron ion binding"/>
    <property type="evidence" value="ECO:0007669"/>
    <property type="project" value="InterPro"/>
</dbReference>